<protein>
    <submittedName>
        <fullName evidence="1">Uncharacterized protein</fullName>
    </submittedName>
</protein>
<evidence type="ECO:0000313" key="2">
    <source>
        <dbReference type="Proteomes" id="UP001140096"/>
    </source>
</evidence>
<evidence type="ECO:0000313" key="1">
    <source>
        <dbReference type="EMBL" id="KAJ2797529.1"/>
    </source>
</evidence>
<dbReference type="EMBL" id="JANBUP010003197">
    <property type="protein sequence ID" value="KAJ2797529.1"/>
    <property type="molecule type" value="Genomic_DNA"/>
</dbReference>
<accession>A0ACC1KZN2</accession>
<name>A0ACC1KZN2_9FUNG</name>
<proteinExistence type="predicted"/>
<keyword evidence="2" id="KW-1185">Reference proteome</keyword>
<reference evidence="1" key="1">
    <citation type="submission" date="2022-07" db="EMBL/GenBank/DDBJ databases">
        <title>Phylogenomic reconstructions and comparative analyses of Kickxellomycotina fungi.</title>
        <authorList>
            <person name="Reynolds N.K."/>
            <person name="Stajich J.E."/>
            <person name="Barry K."/>
            <person name="Grigoriev I.V."/>
            <person name="Crous P."/>
            <person name="Smith M.E."/>
        </authorList>
    </citation>
    <scope>NUCLEOTIDE SEQUENCE</scope>
    <source>
        <strain evidence="1">CBS 102833</strain>
    </source>
</reference>
<organism evidence="1 2">
    <name type="scientific">Coemansia furcata</name>
    <dbReference type="NCBI Taxonomy" id="417177"/>
    <lineage>
        <taxon>Eukaryota</taxon>
        <taxon>Fungi</taxon>
        <taxon>Fungi incertae sedis</taxon>
        <taxon>Zoopagomycota</taxon>
        <taxon>Kickxellomycotina</taxon>
        <taxon>Kickxellomycetes</taxon>
        <taxon>Kickxellales</taxon>
        <taxon>Kickxellaceae</taxon>
        <taxon>Coemansia</taxon>
    </lineage>
</organism>
<gene>
    <name evidence="1" type="ORF">H4S07_005924</name>
</gene>
<comment type="caution">
    <text evidence="1">The sequence shown here is derived from an EMBL/GenBank/DDBJ whole genome shotgun (WGS) entry which is preliminary data.</text>
</comment>
<dbReference type="Proteomes" id="UP001140096">
    <property type="component" value="Unassembled WGS sequence"/>
</dbReference>
<sequence>MTKNGPPIEHKLTILQQPDLSMVVTPGYRERRYIEPPPVIQLQMFRADGTEVDIMDVDEEYVMYAHLFEENGEKLIETVEVPISVGSDQQGADVVDLVCRNPLIGSSGASPHRVKDPNEEQVTVFCFSDLKTWIAGRFCLRFALFHLPKKDTPHSSPTSFLATVMSKVFTVYTAKEFPGVYESTALSKKLSIQGVSISIRNKNRLKNNDEDSGTIMEVEYSDNNQDA</sequence>